<reference evidence="1 2" key="1">
    <citation type="submission" date="2021-06" db="EMBL/GenBank/DDBJ databases">
        <title>Caerostris extrusa draft genome.</title>
        <authorList>
            <person name="Kono N."/>
            <person name="Arakawa K."/>
        </authorList>
    </citation>
    <scope>NUCLEOTIDE SEQUENCE [LARGE SCALE GENOMIC DNA]</scope>
</reference>
<dbReference type="Proteomes" id="UP001054945">
    <property type="component" value="Unassembled WGS sequence"/>
</dbReference>
<sequence>MNAECTTELRLCKEDLYCRGKDETDKTRGWYWGYYNLDECFSKDVPQTLRRCGRPPFNFSFSAAFL</sequence>
<name>A0AAV4RIJ4_CAEEX</name>
<proteinExistence type="predicted"/>
<dbReference type="AlphaFoldDB" id="A0AAV4RIJ4"/>
<protein>
    <submittedName>
        <fullName evidence="1">Uncharacterized protein</fullName>
    </submittedName>
</protein>
<gene>
    <name evidence="1" type="ORF">CEXT_371091</name>
</gene>
<evidence type="ECO:0000313" key="1">
    <source>
        <dbReference type="EMBL" id="GIY21829.1"/>
    </source>
</evidence>
<dbReference type="EMBL" id="BPLR01008058">
    <property type="protein sequence ID" value="GIY21829.1"/>
    <property type="molecule type" value="Genomic_DNA"/>
</dbReference>
<comment type="caution">
    <text evidence="1">The sequence shown here is derived from an EMBL/GenBank/DDBJ whole genome shotgun (WGS) entry which is preliminary data.</text>
</comment>
<organism evidence="1 2">
    <name type="scientific">Caerostris extrusa</name>
    <name type="common">Bark spider</name>
    <name type="synonym">Caerostris bankana</name>
    <dbReference type="NCBI Taxonomy" id="172846"/>
    <lineage>
        <taxon>Eukaryota</taxon>
        <taxon>Metazoa</taxon>
        <taxon>Ecdysozoa</taxon>
        <taxon>Arthropoda</taxon>
        <taxon>Chelicerata</taxon>
        <taxon>Arachnida</taxon>
        <taxon>Araneae</taxon>
        <taxon>Araneomorphae</taxon>
        <taxon>Entelegynae</taxon>
        <taxon>Araneoidea</taxon>
        <taxon>Araneidae</taxon>
        <taxon>Caerostris</taxon>
    </lineage>
</organism>
<evidence type="ECO:0000313" key="2">
    <source>
        <dbReference type="Proteomes" id="UP001054945"/>
    </source>
</evidence>
<accession>A0AAV4RIJ4</accession>
<keyword evidence="2" id="KW-1185">Reference proteome</keyword>